<dbReference type="AlphaFoldDB" id="A0A0A9BZQ9"/>
<protein>
    <submittedName>
        <fullName evidence="1">Uncharacterized protein</fullName>
    </submittedName>
</protein>
<reference evidence="1" key="1">
    <citation type="submission" date="2014-09" db="EMBL/GenBank/DDBJ databases">
        <authorList>
            <person name="Magalhaes I.L.F."/>
            <person name="Oliveira U."/>
            <person name="Santos F.R."/>
            <person name="Vidigal T.H.D.A."/>
            <person name="Brescovit A.D."/>
            <person name="Santos A.J."/>
        </authorList>
    </citation>
    <scope>NUCLEOTIDE SEQUENCE</scope>
    <source>
        <tissue evidence="1">Shoot tissue taken approximately 20 cm above the soil surface</tissue>
    </source>
</reference>
<proteinExistence type="predicted"/>
<dbReference type="EMBL" id="GBRH01231295">
    <property type="protein sequence ID" value="JAD66600.1"/>
    <property type="molecule type" value="Transcribed_RNA"/>
</dbReference>
<sequence length="31" mass="3615">MFAGFCFQLLVEVLLMAQCLWFSGIQYTIIE</sequence>
<reference evidence="1" key="2">
    <citation type="journal article" date="2015" name="Data Brief">
        <title>Shoot transcriptome of the giant reed, Arundo donax.</title>
        <authorList>
            <person name="Barrero R.A."/>
            <person name="Guerrero F.D."/>
            <person name="Moolhuijzen P."/>
            <person name="Goolsby J.A."/>
            <person name="Tidwell J."/>
            <person name="Bellgard S.E."/>
            <person name="Bellgard M.I."/>
        </authorList>
    </citation>
    <scope>NUCLEOTIDE SEQUENCE</scope>
    <source>
        <tissue evidence="1">Shoot tissue taken approximately 20 cm above the soil surface</tissue>
    </source>
</reference>
<organism evidence="1">
    <name type="scientific">Arundo donax</name>
    <name type="common">Giant reed</name>
    <name type="synonym">Donax arundinaceus</name>
    <dbReference type="NCBI Taxonomy" id="35708"/>
    <lineage>
        <taxon>Eukaryota</taxon>
        <taxon>Viridiplantae</taxon>
        <taxon>Streptophyta</taxon>
        <taxon>Embryophyta</taxon>
        <taxon>Tracheophyta</taxon>
        <taxon>Spermatophyta</taxon>
        <taxon>Magnoliopsida</taxon>
        <taxon>Liliopsida</taxon>
        <taxon>Poales</taxon>
        <taxon>Poaceae</taxon>
        <taxon>PACMAD clade</taxon>
        <taxon>Arundinoideae</taxon>
        <taxon>Arundineae</taxon>
        <taxon>Arundo</taxon>
    </lineage>
</organism>
<name>A0A0A9BZQ9_ARUDO</name>
<evidence type="ECO:0000313" key="1">
    <source>
        <dbReference type="EMBL" id="JAD66600.1"/>
    </source>
</evidence>
<accession>A0A0A9BZQ9</accession>